<keyword evidence="1" id="KW-1133">Transmembrane helix</keyword>
<keyword evidence="1" id="KW-0812">Transmembrane</keyword>
<accession>A0ABU9DD23</accession>
<feature type="transmembrane region" description="Helical" evidence="1">
    <location>
        <begin position="50"/>
        <end position="71"/>
    </location>
</feature>
<keyword evidence="1" id="KW-0472">Membrane</keyword>
<proteinExistence type="predicted"/>
<dbReference type="RefSeq" id="WP_341371683.1">
    <property type="nucleotide sequence ID" value="NZ_JBBPCO010000013.1"/>
</dbReference>
<evidence type="ECO:0000256" key="1">
    <source>
        <dbReference type="SAM" id="Phobius"/>
    </source>
</evidence>
<gene>
    <name evidence="2" type="ORF">WOB96_12785</name>
</gene>
<protein>
    <submittedName>
        <fullName evidence="2">DUF3379 family protein</fullName>
    </submittedName>
</protein>
<dbReference type="Proteomes" id="UP001446205">
    <property type="component" value="Unassembled WGS sequence"/>
</dbReference>
<keyword evidence="3" id="KW-1185">Reference proteome</keyword>
<dbReference type="EMBL" id="JBBPCO010000013">
    <property type="protein sequence ID" value="MEK8090630.1"/>
    <property type="molecule type" value="Genomic_DNA"/>
</dbReference>
<evidence type="ECO:0000313" key="3">
    <source>
        <dbReference type="Proteomes" id="UP001446205"/>
    </source>
</evidence>
<sequence length="222" mass="25411">MSDIEKENGVNCLDAWLKEELQKVAVPEDLVHQINVDLDQQIKIRHRVGWSWSAMAAAAMLIIGMPLAYWLTMGWFNANYCPSILTAAVTQVDHENDLYRKPDPALKNWFARTGLQGTIENIPVQFAKVCELEAWRSQHVRFIDPQNGKVNLFFLPVPKRELHLRSNQGEVSEKYWRTEPLGSQLTLLIISDREFSDDAIKRLVETLASSPTRRKNNSGLNI</sequence>
<evidence type="ECO:0000313" key="2">
    <source>
        <dbReference type="EMBL" id="MEK8090630.1"/>
    </source>
</evidence>
<dbReference type="InterPro" id="IPR021806">
    <property type="entry name" value="DUF3379"/>
</dbReference>
<comment type="caution">
    <text evidence="2">The sequence shown here is derived from an EMBL/GenBank/DDBJ whole genome shotgun (WGS) entry which is preliminary data.</text>
</comment>
<dbReference type="Pfam" id="PF11859">
    <property type="entry name" value="DUF3379"/>
    <property type="match status" value="1"/>
</dbReference>
<reference evidence="2 3" key="1">
    <citation type="submission" date="2024-04" db="EMBL/GenBank/DDBJ databases">
        <authorList>
            <person name="Abashina T."/>
            <person name="Shaikin A."/>
        </authorList>
    </citation>
    <scope>NUCLEOTIDE SEQUENCE [LARGE SCALE GENOMIC DNA]</scope>
    <source>
        <strain evidence="2 3">AAFK</strain>
    </source>
</reference>
<name>A0ABU9DD23_9PROT</name>
<organism evidence="2 3">
    <name type="scientific">Thermithiobacillus plumbiphilus</name>
    <dbReference type="NCBI Taxonomy" id="1729899"/>
    <lineage>
        <taxon>Bacteria</taxon>
        <taxon>Pseudomonadati</taxon>
        <taxon>Pseudomonadota</taxon>
        <taxon>Acidithiobacillia</taxon>
        <taxon>Acidithiobacillales</taxon>
        <taxon>Thermithiobacillaceae</taxon>
        <taxon>Thermithiobacillus</taxon>
    </lineage>
</organism>